<proteinExistence type="predicted"/>
<gene>
    <name evidence="2" type="ORF">EDS130_LOCUS36987</name>
    <name evidence="1" type="ORF">XAT740_LOCUS4909</name>
</gene>
<dbReference type="EMBL" id="CAJNOR010000207">
    <property type="protein sequence ID" value="CAF0839855.1"/>
    <property type="molecule type" value="Genomic_DNA"/>
</dbReference>
<dbReference type="Proteomes" id="UP000663828">
    <property type="component" value="Unassembled WGS sequence"/>
</dbReference>
<evidence type="ECO:0000313" key="1">
    <source>
        <dbReference type="EMBL" id="CAF0839855.1"/>
    </source>
</evidence>
<name>A0A815LVM3_ADIRI</name>
<protein>
    <submittedName>
        <fullName evidence="2">Uncharacterized protein</fullName>
    </submittedName>
</protein>
<dbReference type="AlphaFoldDB" id="A0A815LVM3"/>
<evidence type="ECO:0000313" key="3">
    <source>
        <dbReference type="Proteomes" id="UP000663828"/>
    </source>
</evidence>
<keyword evidence="3" id="KW-1185">Reference proteome</keyword>
<evidence type="ECO:0000313" key="4">
    <source>
        <dbReference type="Proteomes" id="UP000663852"/>
    </source>
</evidence>
<reference evidence="2" key="1">
    <citation type="submission" date="2021-02" db="EMBL/GenBank/DDBJ databases">
        <authorList>
            <person name="Nowell W R."/>
        </authorList>
    </citation>
    <scope>NUCLEOTIDE SEQUENCE</scope>
</reference>
<organism evidence="2 4">
    <name type="scientific">Adineta ricciae</name>
    <name type="common">Rotifer</name>
    <dbReference type="NCBI Taxonomy" id="249248"/>
    <lineage>
        <taxon>Eukaryota</taxon>
        <taxon>Metazoa</taxon>
        <taxon>Spiralia</taxon>
        <taxon>Gnathifera</taxon>
        <taxon>Rotifera</taxon>
        <taxon>Eurotatoria</taxon>
        <taxon>Bdelloidea</taxon>
        <taxon>Adinetida</taxon>
        <taxon>Adinetidae</taxon>
        <taxon>Adineta</taxon>
    </lineage>
</organism>
<accession>A0A815LVM3</accession>
<comment type="caution">
    <text evidence="2">The sequence shown here is derived from an EMBL/GenBank/DDBJ whole genome shotgun (WGS) entry which is preliminary data.</text>
</comment>
<dbReference type="EMBL" id="CAJNOJ010000355">
    <property type="protein sequence ID" value="CAF1414554.1"/>
    <property type="molecule type" value="Genomic_DNA"/>
</dbReference>
<dbReference type="Proteomes" id="UP000663852">
    <property type="component" value="Unassembled WGS sequence"/>
</dbReference>
<sequence>MKSPECRGTGRFGAGLFDLGYAYPKRRIIQQTDPVLYGTHPNPNVLETFGILNEEMLIMKWVSAIHLDMNKVKRLINQRLAHSFDDHLAQAVQLLNIVDQAKSKIEKLMRMEQMNISFTK</sequence>
<evidence type="ECO:0000313" key="2">
    <source>
        <dbReference type="EMBL" id="CAF1414554.1"/>
    </source>
</evidence>